<accession>A0A2K3KAH8</accession>
<protein>
    <submittedName>
        <fullName evidence="1">Uncharacterized protein</fullName>
    </submittedName>
</protein>
<dbReference type="AlphaFoldDB" id="A0A2K3KAH8"/>
<feature type="non-terminal residue" evidence="1">
    <location>
        <position position="1"/>
    </location>
</feature>
<dbReference type="EMBL" id="ASHM01154204">
    <property type="protein sequence ID" value="PNX63300.1"/>
    <property type="molecule type" value="Genomic_DNA"/>
</dbReference>
<comment type="caution">
    <text evidence="1">The sequence shown here is derived from an EMBL/GenBank/DDBJ whole genome shotgun (WGS) entry which is preliminary data.</text>
</comment>
<evidence type="ECO:0000313" key="2">
    <source>
        <dbReference type="Proteomes" id="UP000236291"/>
    </source>
</evidence>
<evidence type="ECO:0000313" key="1">
    <source>
        <dbReference type="EMBL" id="PNX63300.1"/>
    </source>
</evidence>
<sequence>GLSIPDRRPSPLLARSKCSTGAHQAFAQRTGQVRHGSPPFAQRTALDNNFLLIVLSALGHL</sequence>
<name>A0A2K3KAH8_TRIPR</name>
<organism evidence="1 2">
    <name type="scientific">Trifolium pratense</name>
    <name type="common">Red clover</name>
    <dbReference type="NCBI Taxonomy" id="57577"/>
    <lineage>
        <taxon>Eukaryota</taxon>
        <taxon>Viridiplantae</taxon>
        <taxon>Streptophyta</taxon>
        <taxon>Embryophyta</taxon>
        <taxon>Tracheophyta</taxon>
        <taxon>Spermatophyta</taxon>
        <taxon>Magnoliopsida</taxon>
        <taxon>eudicotyledons</taxon>
        <taxon>Gunneridae</taxon>
        <taxon>Pentapetalae</taxon>
        <taxon>rosids</taxon>
        <taxon>fabids</taxon>
        <taxon>Fabales</taxon>
        <taxon>Fabaceae</taxon>
        <taxon>Papilionoideae</taxon>
        <taxon>50 kb inversion clade</taxon>
        <taxon>NPAAA clade</taxon>
        <taxon>Hologalegina</taxon>
        <taxon>IRL clade</taxon>
        <taxon>Trifolieae</taxon>
        <taxon>Trifolium</taxon>
    </lineage>
</organism>
<proteinExistence type="predicted"/>
<dbReference type="Proteomes" id="UP000236291">
    <property type="component" value="Unassembled WGS sequence"/>
</dbReference>
<reference evidence="1 2" key="1">
    <citation type="journal article" date="2014" name="Am. J. Bot.">
        <title>Genome assembly and annotation for red clover (Trifolium pratense; Fabaceae).</title>
        <authorList>
            <person name="Istvanek J."/>
            <person name="Jaros M."/>
            <person name="Krenek A."/>
            <person name="Repkova J."/>
        </authorList>
    </citation>
    <scope>NUCLEOTIDE SEQUENCE [LARGE SCALE GENOMIC DNA]</scope>
    <source>
        <strain evidence="2">cv. Tatra</strain>
        <tissue evidence="1">Young leaves</tissue>
    </source>
</reference>
<reference evidence="1 2" key="2">
    <citation type="journal article" date="2017" name="Front. Plant Sci.">
        <title>Gene Classification and Mining of Molecular Markers Useful in Red Clover (Trifolium pratense) Breeding.</title>
        <authorList>
            <person name="Istvanek J."/>
            <person name="Dluhosova J."/>
            <person name="Dluhos P."/>
            <person name="Patkova L."/>
            <person name="Nedelnik J."/>
            <person name="Repkova J."/>
        </authorList>
    </citation>
    <scope>NUCLEOTIDE SEQUENCE [LARGE SCALE GENOMIC DNA]</scope>
    <source>
        <strain evidence="2">cv. Tatra</strain>
        <tissue evidence="1">Young leaves</tissue>
    </source>
</reference>
<gene>
    <name evidence="1" type="ORF">L195_g061558</name>
</gene>